<dbReference type="Proteomes" id="UP000550401">
    <property type="component" value="Unassembled WGS sequence"/>
</dbReference>
<feature type="transmembrane region" description="Helical" evidence="1">
    <location>
        <begin position="90"/>
        <end position="109"/>
    </location>
</feature>
<dbReference type="InterPro" id="IPR010699">
    <property type="entry name" value="DUF1275"/>
</dbReference>
<dbReference type="RefSeq" id="WP_182532890.1">
    <property type="nucleotide sequence ID" value="NZ_JACGXL010000008.1"/>
</dbReference>
<name>A0A839F477_9GAMM</name>
<evidence type="ECO:0000256" key="1">
    <source>
        <dbReference type="SAM" id="Phobius"/>
    </source>
</evidence>
<keyword evidence="1" id="KW-0812">Transmembrane</keyword>
<feature type="transmembrane region" description="Helical" evidence="1">
    <location>
        <begin position="197"/>
        <end position="214"/>
    </location>
</feature>
<keyword evidence="1" id="KW-0472">Membrane</keyword>
<comment type="caution">
    <text evidence="2">The sequence shown here is derived from an EMBL/GenBank/DDBJ whole genome shotgun (WGS) entry which is preliminary data.</text>
</comment>
<dbReference type="EMBL" id="JACGXL010000008">
    <property type="protein sequence ID" value="MBA8889863.1"/>
    <property type="molecule type" value="Genomic_DNA"/>
</dbReference>
<dbReference type="PANTHER" id="PTHR37314">
    <property type="entry name" value="SLR0142 PROTEIN"/>
    <property type="match status" value="1"/>
</dbReference>
<proteinExistence type="predicted"/>
<reference evidence="2 3" key="1">
    <citation type="submission" date="2020-07" db="EMBL/GenBank/DDBJ databases">
        <title>Genomic Encyclopedia of Type Strains, Phase IV (KMG-V): Genome sequencing to study the core and pangenomes of soil and plant-associated prokaryotes.</title>
        <authorList>
            <person name="Whitman W."/>
        </authorList>
    </citation>
    <scope>NUCLEOTIDE SEQUENCE [LARGE SCALE GENOMIC DNA]</scope>
    <source>
        <strain evidence="2 3">RH2WT43</strain>
    </source>
</reference>
<feature type="transmembrane region" description="Helical" evidence="1">
    <location>
        <begin position="136"/>
        <end position="158"/>
    </location>
</feature>
<protein>
    <submittedName>
        <fullName evidence="2">Uncharacterized membrane protein YoaK (UPF0700 family)</fullName>
    </submittedName>
</protein>
<sequence>MFARLPRWVLGGGALLAFVAGIVNACGFLGVQHQGITHLTGTTTLLGIAFGERDAAGIVHFTALIGAFMAGCVASGAIVQDSTLRLGRRYGVVLVIEGALLALAVPLLARGDVAGDYLASAACGLQNAMASTYSGAVLRTTHFSGTLTDLGIFIGHRLRGLPVDARRVRLLLALVLAFLGGAVAGTGLFAYLGYAALYVPAAVTATIGFAYGIYRHLRPHRVDAGAGG</sequence>
<accession>A0A839F477</accession>
<keyword evidence="1" id="KW-1133">Transmembrane helix</keyword>
<gene>
    <name evidence="2" type="ORF">FHW12_004110</name>
</gene>
<evidence type="ECO:0000313" key="3">
    <source>
        <dbReference type="Proteomes" id="UP000550401"/>
    </source>
</evidence>
<keyword evidence="3" id="KW-1185">Reference proteome</keyword>
<dbReference type="PANTHER" id="PTHR37314:SF4">
    <property type="entry name" value="UPF0700 TRANSMEMBRANE PROTEIN YOAK"/>
    <property type="match status" value="1"/>
</dbReference>
<organism evidence="2 3">
    <name type="scientific">Dokdonella fugitiva</name>
    <dbReference type="NCBI Taxonomy" id="328517"/>
    <lineage>
        <taxon>Bacteria</taxon>
        <taxon>Pseudomonadati</taxon>
        <taxon>Pseudomonadota</taxon>
        <taxon>Gammaproteobacteria</taxon>
        <taxon>Lysobacterales</taxon>
        <taxon>Rhodanobacteraceae</taxon>
        <taxon>Dokdonella</taxon>
    </lineage>
</organism>
<feature type="transmembrane region" description="Helical" evidence="1">
    <location>
        <begin position="55"/>
        <end position="78"/>
    </location>
</feature>
<evidence type="ECO:0000313" key="2">
    <source>
        <dbReference type="EMBL" id="MBA8889863.1"/>
    </source>
</evidence>
<dbReference type="AlphaFoldDB" id="A0A839F477"/>
<dbReference type="Pfam" id="PF06912">
    <property type="entry name" value="DUF1275"/>
    <property type="match status" value="1"/>
</dbReference>
<feature type="transmembrane region" description="Helical" evidence="1">
    <location>
        <begin position="170"/>
        <end position="191"/>
    </location>
</feature>